<proteinExistence type="predicted"/>
<protein>
    <submittedName>
        <fullName evidence="2">Uncharacterized protein</fullName>
    </submittedName>
</protein>
<dbReference type="EMBL" id="JAQQAF010000009">
    <property type="protein sequence ID" value="KAJ8460456.1"/>
    <property type="molecule type" value="Genomic_DNA"/>
</dbReference>
<sequence>MPSGPKKRKAARRKKEMALRPADPTTPQDSEQQCDLVPLEDSKESNGGSPASSSSSSTRENHRFRSAEASLGSEAVAFVSRAEDAEDGKGATLAEEDDEGSVVAGNDLAFTNAAESVAESQDSALKVAEYEQEDEKPAEDSAVYVEKIVSVTEERGPINEVAAKCFEETSGEAAAKVVPLPDADEALEQLGEEDHEGRSVDGKAETLPTAEVELPATPSLHHATWWNCCGLLDVFAVDEDVGISFLLTKKCRTRTMQSSPGFNLLKLMCFQSSLE</sequence>
<feature type="region of interest" description="Disordered" evidence="1">
    <location>
        <begin position="1"/>
        <end position="139"/>
    </location>
</feature>
<organism evidence="2 3">
    <name type="scientific">Ensete ventricosum</name>
    <name type="common">Abyssinian banana</name>
    <name type="synonym">Musa ensete</name>
    <dbReference type="NCBI Taxonomy" id="4639"/>
    <lineage>
        <taxon>Eukaryota</taxon>
        <taxon>Viridiplantae</taxon>
        <taxon>Streptophyta</taxon>
        <taxon>Embryophyta</taxon>
        <taxon>Tracheophyta</taxon>
        <taxon>Spermatophyta</taxon>
        <taxon>Magnoliopsida</taxon>
        <taxon>Liliopsida</taxon>
        <taxon>Zingiberales</taxon>
        <taxon>Musaceae</taxon>
        <taxon>Ensete</taxon>
    </lineage>
</organism>
<keyword evidence="3" id="KW-1185">Reference proteome</keyword>
<feature type="compositionally biased region" description="Basic residues" evidence="1">
    <location>
        <begin position="1"/>
        <end position="15"/>
    </location>
</feature>
<evidence type="ECO:0000313" key="2">
    <source>
        <dbReference type="EMBL" id="KAJ8460456.1"/>
    </source>
</evidence>
<name>A0AAV8PPP1_ENSVE</name>
<evidence type="ECO:0000256" key="1">
    <source>
        <dbReference type="SAM" id="MobiDB-lite"/>
    </source>
</evidence>
<comment type="caution">
    <text evidence="2">The sequence shown here is derived from an EMBL/GenBank/DDBJ whole genome shotgun (WGS) entry which is preliminary data.</text>
</comment>
<accession>A0AAV8PPP1</accession>
<reference evidence="2 3" key="1">
    <citation type="submission" date="2022-12" db="EMBL/GenBank/DDBJ databases">
        <title>Chromosome-scale assembly of the Ensete ventricosum genome.</title>
        <authorList>
            <person name="Dussert Y."/>
            <person name="Stocks J."/>
            <person name="Wendawek A."/>
            <person name="Woldeyes F."/>
            <person name="Nichols R.A."/>
            <person name="Borrell J.S."/>
        </authorList>
    </citation>
    <scope>NUCLEOTIDE SEQUENCE [LARGE SCALE GENOMIC DNA]</scope>
    <source>
        <strain evidence="3">cv. Maze</strain>
        <tissue evidence="2">Seeds</tissue>
    </source>
</reference>
<gene>
    <name evidence="2" type="ORF">OPV22_033382</name>
</gene>
<feature type="compositionally biased region" description="Low complexity" evidence="1">
    <location>
        <begin position="45"/>
        <end position="57"/>
    </location>
</feature>
<dbReference type="Proteomes" id="UP001222027">
    <property type="component" value="Unassembled WGS sequence"/>
</dbReference>
<dbReference type="AlphaFoldDB" id="A0AAV8PPP1"/>
<evidence type="ECO:0000313" key="3">
    <source>
        <dbReference type="Proteomes" id="UP001222027"/>
    </source>
</evidence>